<dbReference type="EMBL" id="CAWUHC010000012">
    <property type="protein sequence ID" value="CAK7214445.1"/>
    <property type="molecule type" value="Genomic_DNA"/>
</dbReference>
<feature type="region of interest" description="Disordered" evidence="1">
    <location>
        <begin position="63"/>
        <end position="98"/>
    </location>
</feature>
<evidence type="ECO:0000313" key="4">
    <source>
        <dbReference type="Proteomes" id="UP001642406"/>
    </source>
</evidence>
<gene>
    <name evidence="3" type="ORF">SBRCBS47491_002145</name>
</gene>
<feature type="region of interest" description="Disordered" evidence="1">
    <location>
        <begin position="252"/>
        <end position="279"/>
    </location>
</feature>
<evidence type="ECO:0000313" key="3">
    <source>
        <dbReference type="EMBL" id="CAK7214445.1"/>
    </source>
</evidence>
<accession>A0ABP0B528</accession>
<name>A0ABP0B528_9PEZI</name>
<reference evidence="3 4" key="1">
    <citation type="submission" date="2024-01" db="EMBL/GenBank/DDBJ databases">
        <authorList>
            <person name="Allen C."/>
            <person name="Tagirdzhanova G."/>
        </authorList>
    </citation>
    <scope>NUCLEOTIDE SEQUENCE [LARGE SCALE GENOMIC DNA]</scope>
</reference>
<organism evidence="3 4">
    <name type="scientific">Sporothrix bragantina</name>
    <dbReference type="NCBI Taxonomy" id="671064"/>
    <lineage>
        <taxon>Eukaryota</taxon>
        <taxon>Fungi</taxon>
        <taxon>Dikarya</taxon>
        <taxon>Ascomycota</taxon>
        <taxon>Pezizomycotina</taxon>
        <taxon>Sordariomycetes</taxon>
        <taxon>Sordariomycetidae</taxon>
        <taxon>Ophiostomatales</taxon>
        <taxon>Ophiostomataceae</taxon>
        <taxon>Sporothrix</taxon>
    </lineage>
</organism>
<feature type="compositionally biased region" description="Low complexity" evidence="1">
    <location>
        <begin position="252"/>
        <end position="261"/>
    </location>
</feature>
<sequence>MELSTASASRPEPPSPPSSRRPPPPPPRLPALMQTALFIRRNPPSTVSGPRLPFADELRAAALKHAHESEDLPLTPPAEASLSPSSSPSPSPSSPRLTFSALPAEIRNAIWTEALPRRVIGLRPHNMDEGDTTPAGGGTIPCYGVTTRPTARHGSGSRMPQALASTCYESRAAVTRSGRWTIGAEGMPVWFDPKRDIILLNSRRPVDYFLLARRTMLTDPPPRPPTPTDPHGAPVEDNLLFDVPVLPPAGPAAPLSTLPPASEDPVGFTYGGGGPRPLDPTSTVSIADLAQHQLVGCLDEAVRSGGGIAVHHELLRSHVGRVIFPLLKTCATVAGRPDLVGASLMVYFDEIAVTGTRAQAVASGLFGTAAAPEEQMFFVPLSDRETLERILAASKVRPGHSPPQGGAFRTTSGVCRSLGGLRVGNAGFIRELLRPSHAMHNLRMLATRYLWHSDHWAADLDSEPSEVLIARAMEAGMPPLEQAILFRFKEVAEGEEYR</sequence>
<protein>
    <recommendedName>
        <fullName evidence="2">2EXR domain-containing protein</fullName>
    </recommendedName>
</protein>
<feature type="compositionally biased region" description="Pro residues" evidence="1">
    <location>
        <begin position="11"/>
        <end position="29"/>
    </location>
</feature>
<feature type="compositionally biased region" description="Low complexity" evidence="1">
    <location>
        <begin position="77"/>
        <end position="86"/>
    </location>
</feature>
<dbReference type="Pfam" id="PF20150">
    <property type="entry name" value="2EXR"/>
    <property type="match status" value="1"/>
</dbReference>
<proteinExistence type="predicted"/>
<comment type="caution">
    <text evidence="3">The sequence shown here is derived from an EMBL/GenBank/DDBJ whole genome shotgun (WGS) entry which is preliminary data.</text>
</comment>
<feature type="region of interest" description="Disordered" evidence="1">
    <location>
        <begin position="1"/>
        <end position="30"/>
    </location>
</feature>
<dbReference type="InterPro" id="IPR045518">
    <property type="entry name" value="2EXR"/>
</dbReference>
<dbReference type="PANTHER" id="PTHR35910">
    <property type="entry name" value="2EXR DOMAIN-CONTAINING PROTEIN"/>
    <property type="match status" value="1"/>
</dbReference>
<evidence type="ECO:0000256" key="1">
    <source>
        <dbReference type="SAM" id="MobiDB-lite"/>
    </source>
</evidence>
<feature type="domain" description="2EXR" evidence="2">
    <location>
        <begin position="99"/>
        <end position="198"/>
    </location>
</feature>
<evidence type="ECO:0000259" key="2">
    <source>
        <dbReference type="Pfam" id="PF20150"/>
    </source>
</evidence>
<dbReference type="Proteomes" id="UP001642406">
    <property type="component" value="Unassembled WGS sequence"/>
</dbReference>
<keyword evidence="4" id="KW-1185">Reference proteome</keyword>
<dbReference type="PANTHER" id="PTHR35910:SF1">
    <property type="entry name" value="2EXR DOMAIN-CONTAINING PROTEIN"/>
    <property type="match status" value="1"/>
</dbReference>